<proteinExistence type="predicted"/>
<feature type="compositionally biased region" description="Polar residues" evidence="1">
    <location>
        <begin position="130"/>
        <end position="143"/>
    </location>
</feature>
<feature type="region of interest" description="Disordered" evidence="1">
    <location>
        <begin position="37"/>
        <end position="153"/>
    </location>
</feature>
<dbReference type="EMBL" id="ML996106">
    <property type="protein sequence ID" value="KAF2738902.1"/>
    <property type="molecule type" value="Genomic_DNA"/>
</dbReference>
<feature type="compositionally biased region" description="Basic and acidic residues" evidence="1">
    <location>
        <begin position="216"/>
        <end position="225"/>
    </location>
</feature>
<feature type="compositionally biased region" description="Polar residues" evidence="1">
    <location>
        <begin position="40"/>
        <end position="80"/>
    </location>
</feature>
<sequence>KVKIFQIHCALPTTPVLHFLQLRRCIPTFSQPRCLAANMQREQSQEDAQQSSTTAPPNMAGQETTAPTPQSKKSSRNTKGFNMAEQETTTPPLPIAPTPQSKKSSRNTKGFNMAEQETTTPPLPIAPTPQSKGSRAIKSSTSKTKPRPPIPLGSYWDVQTLKSKSNIKEMTKFLLDQDVDPDSFKGLTAAGLAQMIGKIQTANKKKKLDAEAARGIAPDEHRTEGVEDTTMLDVDDNDSTDSSADDNENEHENEPPTSLTLLLKFAKHTAETDLLNSNTSKNKNKNPGPFTLPPLTFAESALHRTSPYTPHPLTLLLTPGSSLTPALPITAHLLFHSLVRHQRKAARLRLAGVSDFAWKKRMSGATREWGKLVTIVGRMVPAGKGKKGGGKEGKAGTREDGTKEVRRRRGVAGGLLVGVFGERVGWRGDKEDSE</sequence>
<protein>
    <submittedName>
        <fullName evidence="2">Uncharacterized protein</fullName>
    </submittedName>
</protein>
<dbReference type="AlphaFoldDB" id="A0A9P4R4D7"/>
<feature type="compositionally biased region" description="Acidic residues" evidence="1">
    <location>
        <begin position="233"/>
        <end position="251"/>
    </location>
</feature>
<comment type="caution">
    <text evidence="2">The sequence shown here is derived from an EMBL/GenBank/DDBJ whole genome shotgun (WGS) entry which is preliminary data.</text>
</comment>
<feature type="non-terminal residue" evidence="2">
    <location>
        <position position="1"/>
    </location>
</feature>
<name>A0A9P4R4D7_9PLEO</name>
<keyword evidence="3" id="KW-1185">Reference proteome</keyword>
<feature type="region of interest" description="Disordered" evidence="1">
    <location>
        <begin position="216"/>
        <end position="256"/>
    </location>
</feature>
<dbReference type="Proteomes" id="UP000799444">
    <property type="component" value="Unassembled WGS sequence"/>
</dbReference>
<evidence type="ECO:0000313" key="3">
    <source>
        <dbReference type="Proteomes" id="UP000799444"/>
    </source>
</evidence>
<feature type="compositionally biased region" description="Basic and acidic residues" evidence="1">
    <location>
        <begin position="389"/>
        <end position="404"/>
    </location>
</feature>
<organism evidence="2 3">
    <name type="scientific">Polyplosphaeria fusca</name>
    <dbReference type="NCBI Taxonomy" id="682080"/>
    <lineage>
        <taxon>Eukaryota</taxon>
        <taxon>Fungi</taxon>
        <taxon>Dikarya</taxon>
        <taxon>Ascomycota</taxon>
        <taxon>Pezizomycotina</taxon>
        <taxon>Dothideomycetes</taxon>
        <taxon>Pleosporomycetidae</taxon>
        <taxon>Pleosporales</taxon>
        <taxon>Tetraplosphaeriaceae</taxon>
        <taxon>Polyplosphaeria</taxon>
    </lineage>
</organism>
<feature type="region of interest" description="Disordered" evidence="1">
    <location>
        <begin position="382"/>
        <end position="407"/>
    </location>
</feature>
<accession>A0A9P4R4D7</accession>
<gene>
    <name evidence="2" type="ORF">EJ04DRAFT_583258</name>
</gene>
<evidence type="ECO:0000256" key="1">
    <source>
        <dbReference type="SAM" id="MobiDB-lite"/>
    </source>
</evidence>
<reference evidence="2" key="1">
    <citation type="journal article" date="2020" name="Stud. Mycol.">
        <title>101 Dothideomycetes genomes: a test case for predicting lifestyles and emergence of pathogens.</title>
        <authorList>
            <person name="Haridas S."/>
            <person name="Albert R."/>
            <person name="Binder M."/>
            <person name="Bloem J."/>
            <person name="Labutti K."/>
            <person name="Salamov A."/>
            <person name="Andreopoulos B."/>
            <person name="Baker S."/>
            <person name="Barry K."/>
            <person name="Bills G."/>
            <person name="Bluhm B."/>
            <person name="Cannon C."/>
            <person name="Castanera R."/>
            <person name="Culley D."/>
            <person name="Daum C."/>
            <person name="Ezra D."/>
            <person name="Gonzalez J."/>
            <person name="Henrissat B."/>
            <person name="Kuo A."/>
            <person name="Liang C."/>
            <person name="Lipzen A."/>
            <person name="Lutzoni F."/>
            <person name="Magnuson J."/>
            <person name="Mondo S."/>
            <person name="Nolan M."/>
            <person name="Ohm R."/>
            <person name="Pangilinan J."/>
            <person name="Park H.-J."/>
            <person name="Ramirez L."/>
            <person name="Alfaro M."/>
            <person name="Sun H."/>
            <person name="Tritt A."/>
            <person name="Yoshinaga Y."/>
            <person name="Zwiers L.-H."/>
            <person name="Turgeon B."/>
            <person name="Goodwin S."/>
            <person name="Spatafora J."/>
            <person name="Crous P."/>
            <person name="Grigoriev I."/>
        </authorList>
    </citation>
    <scope>NUCLEOTIDE SEQUENCE</scope>
    <source>
        <strain evidence="2">CBS 125425</strain>
    </source>
</reference>
<evidence type="ECO:0000313" key="2">
    <source>
        <dbReference type="EMBL" id="KAF2738902.1"/>
    </source>
</evidence>